<sequence>MGGRGWVGAAGAGAGGGGAGGGSPEFITDGGKVTSDREDYGRERGPSPASGGRGGVDLALGEQGSVDVVGGKVTGVGEGASETVCPRSLDAEIITGESGHVRGAVILKIFANYQHIWIFILMGLIE</sequence>
<dbReference type="AlphaFoldDB" id="A0AA88E5L9"/>
<feature type="compositionally biased region" description="Gly residues" evidence="1">
    <location>
        <begin position="1"/>
        <end position="23"/>
    </location>
</feature>
<dbReference type="EMBL" id="BTGU01000559">
    <property type="protein sequence ID" value="GMN68140.1"/>
    <property type="molecule type" value="Genomic_DNA"/>
</dbReference>
<evidence type="ECO:0000313" key="5">
    <source>
        <dbReference type="EMBL" id="GMN68151.1"/>
    </source>
</evidence>
<dbReference type="EMBL" id="BTGU01000557">
    <property type="protein sequence ID" value="GMN68126.1"/>
    <property type="molecule type" value="Genomic_DNA"/>
</dbReference>
<keyword evidence="6" id="KW-1185">Reference proteome</keyword>
<protein>
    <submittedName>
        <fullName evidence="2">Uncharacterized protein</fullName>
    </submittedName>
</protein>
<evidence type="ECO:0000313" key="6">
    <source>
        <dbReference type="Proteomes" id="UP001187192"/>
    </source>
</evidence>
<dbReference type="EMBL" id="BTGU01000558">
    <property type="protein sequence ID" value="GMN68137.1"/>
    <property type="molecule type" value="Genomic_DNA"/>
</dbReference>
<dbReference type="EMBL" id="BTGU01000560">
    <property type="protein sequence ID" value="GMN68151.1"/>
    <property type="molecule type" value="Genomic_DNA"/>
</dbReference>
<dbReference type="Proteomes" id="UP001187192">
    <property type="component" value="Unassembled WGS sequence"/>
</dbReference>
<comment type="caution">
    <text evidence="2">The sequence shown here is derived from an EMBL/GenBank/DDBJ whole genome shotgun (WGS) entry which is preliminary data.</text>
</comment>
<evidence type="ECO:0000313" key="3">
    <source>
        <dbReference type="EMBL" id="GMN68137.1"/>
    </source>
</evidence>
<name>A0AA88E5L9_FICCA</name>
<organism evidence="2 6">
    <name type="scientific">Ficus carica</name>
    <name type="common">Common fig</name>
    <dbReference type="NCBI Taxonomy" id="3494"/>
    <lineage>
        <taxon>Eukaryota</taxon>
        <taxon>Viridiplantae</taxon>
        <taxon>Streptophyta</taxon>
        <taxon>Embryophyta</taxon>
        <taxon>Tracheophyta</taxon>
        <taxon>Spermatophyta</taxon>
        <taxon>Magnoliopsida</taxon>
        <taxon>eudicotyledons</taxon>
        <taxon>Gunneridae</taxon>
        <taxon>Pentapetalae</taxon>
        <taxon>rosids</taxon>
        <taxon>fabids</taxon>
        <taxon>Rosales</taxon>
        <taxon>Moraceae</taxon>
        <taxon>Ficeae</taxon>
        <taxon>Ficus</taxon>
    </lineage>
</organism>
<accession>A0AA88E5L9</accession>
<evidence type="ECO:0000256" key="1">
    <source>
        <dbReference type="SAM" id="MobiDB-lite"/>
    </source>
</evidence>
<evidence type="ECO:0000313" key="2">
    <source>
        <dbReference type="EMBL" id="GMN68126.1"/>
    </source>
</evidence>
<evidence type="ECO:0000313" key="4">
    <source>
        <dbReference type="EMBL" id="GMN68140.1"/>
    </source>
</evidence>
<proteinExistence type="predicted"/>
<gene>
    <name evidence="2" type="ORF">TIFTF001_037185</name>
    <name evidence="3" type="ORF">TIFTF001_037194</name>
    <name evidence="4" type="ORF">TIFTF001_037199</name>
    <name evidence="5" type="ORF">TIFTF001_037208</name>
</gene>
<feature type="compositionally biased region" description="Basic and acidic residues" evidence="1">
    <location>
        <begin position="34"/>
        <end position="45"/>
    </location>
</feature>
<feature type="region of interest" description="Disordered" evidence="1">
    <location>
        <begin position="1"/>
        <end position="56"/>
    </location>
</feature>
<reference evidence="2" key="1">
    <citation type="submission" date="2023-07" db="EMBL/GenBank/DDBJ databases">
        <title>draft genome sequence of fig (Ficus carica).</title>
        <authorList>
            <person name="Takahashi T."/>
            <person name="Nishimura K."/>
        </authorList>
    </citation>
    <scope>NUCLEOTIDE SEQUENCE</scope>
</reference>